<dbReference type="InterPro" id="IPR017853">
    <property type="entry name" value="GH"/>
</dbReference>
<keyword evidence="4" id="KW-1185">Reference proteome</keyword>
<dbReference type="AlphaFoldDB" id="A0A1I7X7P4"/>
<accession>A0A1I7X7P4</accession>
<dbReference type="InterPro" id="IPR002241">
    <property type="entry name" value="Glyco_hydro_27"/>
</dbReference>
<dbReference type="PANTHER" id="PTHR11452:SF83">
    <property type="entry name" value="ALPHA-GALACTOSIDASE"/>
    <property type="match status" value="1"/>
</dbReference>
<comment type="similarity">
    <text evidence="1">Belongs to the glycosyl hydrolase 27 family.</text>
</comment>
<dbReference type="GO" id="GO:0009311">
    <property type="term" value="P:oligosaccharide metabolic process"/>
    <property type="evidence" value="ECO:0007669"/>
    <property type="project" value="TreeGrafter"/>
</dbReference>
<name>A0A1I7X7P4_HETBA</name>
<evidence type="ECO:0000256" key="2">
    <source>
        <dbReference type="ARBA" id="ARBA00022801"/>
    </source>
</evidence>
<keyword evidence="2" id="KW-0378">Hydrolase</keyword>
<dbReference type="Gene3D" id="3.20.20.70">
    <property type="entry name" value="Aldolase class I"/>
    <property type="match status" value="1"/>
</dbReference>
<evidence type="ECO:0000256" key="3">
    <source>
        <dbReference type="ARBA" id="ARBA00023295"/>
    </source>
</evidence>
<dbReference type="GO" id="GO:0016139">
    <property type="term" value="P:glycoside catabolic process"/>
    <property type="evidence" value="ECO:0007669"/>
    <property type="project" value="TreeGrafter"/>
</dbReference>
<keyword evidence="3" id="KW-0326">Glycosidase</keyword>
<dbReference type="SUPFAM" id="SSF51445">
    <property type="entry name" value="(Trans)glycosidases"/>
    <property type="match status" value="1"/>
</dbReference>
<dbReference type="Pfam" id="PF16499">
    <property type="entry name" value="Melibiase_2"/>
    <property type="match status" value="1"/>
</dbReference>
<dbReference type="WBParaSite" id="Hba_13591">
    <property type="protein sequence ID" value="Hba_13591"/>
    <property type="gene ID" value="Hba_13591"/>
</dbReference>
<evidence type="ECO:0000313" key="5">
    <source>
        <dbReference type="WBParaSite" id="Hba_13591"/>
    </source>
</evidence>
<dbReference type="PANTHER" id="PTHR11452">
    <property type="entry name" value="ALPHA-GALACTOSIDASE/ALPHA-N-ACETYLGALACTOSAMINIDASE"/>
    <property type="match status" value="1"/>
</dbReference>
<evidence type="ECO:0000313" key="4">
    <source>
        <dbReference type="Proteomes" id="UP000095283"/>
    </source>
</evidence>
<organism evidence="4 5">
    <name type="scientific">Heterorhabditis bacteriophora</name>
    <name type="common">Entomopathogenic nematode worm</name>
    <dbReference type="NCBI Taxonomy" id="37862"/>
    <lineage>
        <taxon>Eukaryota</taxon>
        <taxon>Metazoa</taxon>
        <taxon>Ecdysozoa</taxon>
        <taxon>Nematoda</taxon>
        <taxon>Chromadorea</taxon>
        <taxon>Rhabditida</taxon>
        <taxon>Rhabditina</taxon>
        <taxon>Rhabditomorpha</taxon>
        <taxon>Strongyloidea</taxon>
        <taxon>Heterorhabditidae</taxon>
        <taxon>Heterorhabditis</taxon>
    </lineage>
</organism>
<dbReference type="GO" id="GO:0004557">
    <property type="term" value="F:alpha-galactosidase activity"/>
    <property type="evidence" value="ECO:0007669"/>
    <property type="project" value="TreeGrafter"/>
</dbReference>
<protein>
    <submittedName>
        <fullName evidence="5">Alpha-galactosidase</fullName>
    </submittedName>
</protein>
<sequence length="73" mass="8723">MIDHPDMVNYHLIAEHCNLWRNFDDINSSWKSIMTIVNYYDHNQDRHIPTHGPGQWHDPDMDLVNVMSVINTY</sequence>
<dbReference type="InterPro" id="IPR013785">
    <property type="entry name" value="Aldolase_TIM"/>
</dbReference>
<dbReference type="GO" id="GO:0005737">
    <property type="term" value="C:cytoplasm"/>
    <property type="evidence" value="ECO:0007669"/>
    <property type="project" value="TreeGrafter"/>
</dbReference>
<dbReference type="Proteomes" id="UP000095283">
    <property type="component" value="Unplaced"/>
</dbReference>
<evidence type="ECO:0000256" key="1">
    <source>
        <dbReference type="ARBA" id="ARBA00009743"/>
    </source>
</evidence>
<reference evidence="5" key="1">
    <citation type="submission" date="2016-11" db="UniProtKB">
        <authorList>
            <consortium name="WormBaseParasite"/>
        </authorList>
    </citation>
    <scope>IDENTIFICATION</scope>
</reference>
<proteinExistence type="inferred from homology"/>